<keyword evidence="1" id="KW-0812">Transmembrane</keyword>
<keyword evidence="1" id="KW-0472">Membrane</keyword>
<organism evidence="2 3">
    <name type="scientific">Nicoliella lavandulae</name>
    <dbReference type="NCBI Taxonomy" id="3082954"/>
    <lineage>
        <taxon>Bacteria</taxon>
        <taxon>Bacillati</taxon>
        <taxon>Bacillota</taxon>
        <taxon>Bacilli</taxon>
        <taxon>Lactobacillales</taxon>
        <taxon>Lactobacillaceae</taxon>
        <taxon>Nicoliella</taxon>
    </lineage>
</organism>
<evidence type="ECO:0000313" key="2">
    <source>
        <dbReference type="EMBL" id="MEJ6400619.1"/>
    </source>
</evidence>
<feature type="transmembrane region" description="Helical" evidence="1">
    <location>
        <begin position="41"/>
        <end position="62"/>
    </location>
</feature>
<comment type="caution">
    <text evidence="2">The sequence shown here is derived from an EMBL/GenBank/DDBJ whole genome shotgun (WGS) entry which is preliminary data.</text>
</comment>
<proteinExistence type="predicted"/>
<name>A0ABU8SL65_9LACO</name>
<feature type="transmembrane region" description="Helical" evidence="1">
    <location>
        <begin position="15"/>
        <end position="35"/>
    </location>
</feature>
<dbReference type="RefSeq" id="WP_339960425.1">
    <property type="nucleotide sequence ID" value="NZ_JAWMWH010000001.1"/>
</dbReference>
<evidence type="ECO:0000256" key="1">
    <source>
        <dbReference type="SAM" id="Phobius"/>
    </source>
</evidence>
<protein>
    <submittedName>
        <fullName evidence="2">EbsA family protein</fullName>
    </submittedName>
</protein>
<sequence>MINPKRTFFYQPSPLNSIICWSWTFTLLLLGVIFWLEVTQFSWITMFFFMLFSFVGICEVLFRKITIEGDQFKVGHMLNPNWLNIDMHQIKNIKLRKYQISFDYMNHHCIFVLPANSVIEINDIIRAYK</sequence>
<keyword evidence="3" id="KW-1185">Reference proteome</keyword>
<reference evidence="2 3" key="1">
    <citation type="submission" date="2023-10" db="EMBL/GenBank/DDBJ databases">
        <title>Nicoliella lavandulae sp. nov. isolated from Lavandula angustifolia flowers.</title>
        <authorList>
            <person name="Alcantara C."/>
            <person name="Zuniga M."/>
            <person name="Landete J.M."/>
            <person name="Monedero V."/>
        </authorList>
    </citation>
    <scope>NUCLEOTIDE SEQUENCE [LARGE SCALE GENOMIC DNA]</scope>
    <source>
        <strain evidence="2 3">Es01</strain>
    </source>
</reference>
<gene>
    <name evidence="2" type="ORF">R4146_05535</name>
</gene>
<dbReference type="Pfam" id="PF17255">
    <property type="entry name" value="EbsA"/>
    <property type="match status" value="1"/>
</dbReference>
<accession>A0ABU8SL65</accession>
<evidence type="ECO:0000313" key="3">
    <source>
        <dbReference type="Proteomes" id="UP001370590"/>
    </source>
</evidence>
<dbReference type="EMBL" id="JAWMWH010000001">
    <property type="protein sequence ID" value="MEJ6400619.1"/>
    <property type="molecule type" value="Genomic_DNA"/>
</dbReference>
<dbReference type="Proteomes" id="UP001370590">
    <property type="component" value="Unassembled WGS sequence"/>
</dbReference>
<keyword evidence="1" id="KW-1133">Transmembrane helix</keyword>
<dbReference type="InterPro" id="IPR020215">
    <property type="entry name" value="EbsA-like"/>
</dbReference>